<proteinExistence type="predicted"/>
<dbReference type="EMBL" id="PYGD01000011">
    <property type="protein sequence ID" value="PSK89460.1"/>
    <property type="molecule type" value="Genomic_DNA"/>
</dbReference>
<sequence length="141" mass="15243">MKKTILFLCCCLLATAGLRANQLTIVNTLLCDFDFYFMMGSPDIHSNNVFIPANFNTVYPDGTAVPTIWSMPLTPAQLAAANFTSVMFHPIDPTPGSSGYGFLSPTNTTYSSTPYAPACNSSTAYNATWIPAPPNVIVLLY</sequence>
<feature type="signal peptide" evidence="1">
    <location>
        <begin position="1"/>
        <end position="20"/>
    </location>
</feature>
<gene>
    <name evidence="2" type="ORF">B0I18_11112</name>
</gene>
<organism evidence="2 3">
    <name type="scientific">Taibaiella chishuiensis</name>
    <dbReference type="NCBI Taxonomy" id="1434707"/>
    <lineage>
        <taxon>Bacteria</taxon>
        <taxon>Pseudomonadati</taxon>
        <taxon>Bacteroidota</taxon>
        <taxon>Chitinophagia</taxon>
        <taxon>Chitinophagales</taxon>
        <taxon>Chitinophagaceae</taxon>
        <taxon>Taibaiella</taxon>
    </lineage>
</organism>
<keyword evidence="3" id="KW-1185">Reference proteome</keyword>
<keyword evidence="1" id="KW-0732">Signal</keyword>
<feature type="chain" id="PRO_5015164473" evidence="1">
    <location>
        <begin position="21"/>
        <end position="141"/>
    </location>
</feature>
<dbReference type="AlphaFoldDB" id="A0A2P8CWX5"/>
<accession>A0A2P8CWX5</accession>
<comment type="caution">
    <text evidence="2">The sequence shown here is derived from an EMBL/GenBank/DDBJ whole genome shotgun (WGS) entry which is preliminary data.</text>
</comment>
<dbReference type="RefSeq" id="WP_106524713.1">
    <property type="nucleotide sequence ID" value="NZ_PYGD01000011.1"/>
</dbReference>
<evidence type="ECO:0000313" key="2">
    <source>
        <dbReference type="EMBL" id="PSK89460.1"/>
    </source>
</evidence>
<evidence type="ECO:0000313" key="3">
    <source>
        <dbReference type="Proteomes" id="UP000240572"/>
    </source>
</evidence>
<dbReference type="Proteomes" id="UP000240572">
    <property type="component" value="Unassembled WGS sequence"/>
</dbReference>
<evidence type="ECO:0000256" key="1">
    <source>
        <dbReference type="SAM" id="SignalP"/>
    </source>
</evidence>
<name>A0A2P8CWX5_9BACT</name>
<reference evidence="2 3" key="1">
    <citation type="submission" date="2018-03" db="EMBL/GenBank/DDBJ databases">
        <title>Genomic Encyclopedia of Type Strains, Phase III (KMG-III): the genomes of soil and plant-associated and newly described type strains.</title>
        <authorList>
            <person name="Whitman W."/>
        </authorList>
    </citation>
    <scope>NUCLEOTIDE SEQUENCE [LARGE SCALE GENOMIC DNA]</scope>
    <source>
        <strain evidence="2 3">CGMCC 1.12700</strain>
    </source>
</reference>
<protein>
    <submittedName>
        <fullName evidence="2">Uncharacterized protein</fullName>
    </submittedName>
</protein>